<proteinExistence type="predicted"/>
<sequence length="79" mass="9017">MDNSGRELRGYYGGSHIPCPVFEYNGWYCVTGCVNVNHTMTELEDGVDIEKLSDDDFFTADNPVECIEDLEKEVLDYIE</sequence>
<dbReference type="EMBL" id="SNRX01000005">
    <property type="protein sequence ID" value="KAA6302820.1"/>
    <property type="molecule type" value="Genomic_DNA"/>
</dbReference>
<reference evidence="1 2" key="1">
    <citation type="submission" date="2019-03" db="EMBL/GenBank/DDBJ databases">
        <title>Single cell metagenomics reveals metabolic interactions within the superorganism composed of flagellate Streblomastix strix and complex community of Bacteroidetes bacteria on its surface.</title>
        <authorList>
            <person name="Treitli S.C."/>
            <person name="Kolisko M."/>
            <person name="Husnik F."/>
            <person name="Keeling P."/>
            <person name="Hampl V."/>
        </authorList>
    </citation>
    <scope>NUCLEOTIDE SEQUENCE [LARGE SCALE GENOMIC DNA]</scope>
    <source>
        <strain evidence="1">St1</strain>
    </source>
</reference>
<dbReference type="AlphaFoldDB" id="A0A5M8P3J1"/>
<organism evidence="1 2">
    <name type="scientific">Candidatus Ordinivivax streblomastigis</name>
    <dbReference type="NCBI Taxonomy" id="2540710"/>
    <lineage>
        <taxon>Bacteria</taxon>
        <taxon>Pseudomonadati</taxon>
        <taxon>Bacteroidota</taxon>
        <taxon>Bacteroidia</taxon>
        <taxon>Bacteroidales</taxon>
        <taxon>Candidatus Ordinivivax</taxon>
    </lineage>
</organism>
<accession>A0A5M8P3J1</accession>
<evidence type="ECO:0000313" key="1">
    <source>
        <dbReference type="EMBL" id="KAA6302820.1"/>
    </source>
</evidence>
<dbReference type="Proteomes" id="UP000324575">
    <property type="component" value="Unassembled WGS sequence"/>
</dbReference>
<gene>
    <name evidence="1" type="ORF">EZS26_000990</name>
</gene>
<name>A0A5M8P3J1_9BACT</name>
<evidence type="ECO:0000313" key="2">
    <source>
        <dbReference type="Proteomes" id="UP000324575"/>
    </source>
</evidence>
<protein>
    <submittedName>
        <fullName evidence="1">Uncharacterized protein</fullName>
    </submittedName>
</protein>
<comment type="caution">
    <text evidence="1">The sequence shown here is derived from an EMBL/GenBank/DDBJ whole genome shotgun (WGS) entry which is preliminary data.</text>
</comment>